<accession>F4KJN3</accession>
<dbReference type="Pfam" id="PF04246">
    <property type="entry name" value="RseC_MucC"/>
    <property type="match status" value="1"/>
</dbReference>
<dbReference type="Proteomes" id="UP000006545">
    <property type="component" value="Chromosome"/>
</dbReference>
<sequence length="140" mass="15373">MKSECIERNATVTAIQGGEVRLTVLRPSACSNCEAAGHCHASESRLETITIDRSQLPDEVAVGDQVSLEMRSSLGMRAVLLTMIIPTILIIAITVLLSYLEVGTLAQILIALGVAAAYMLLLWLLRDRFERTFAFIVRKK</sequence>
<reference evidence="3" key="1">
    <citation type="submission" date="2011-04" db="EMBL/GenBank/DDBJ databases">
        <title>The complete genome of Porphyromonas asaccharolytica DSM 20707.</title>
        <authorList>
            <person name="Lucas S."/>
            <person name="Han J."/>
            <person name="Lapidus A."/>
            <person name="Bruce D."/>
            <person name="Goodwin L."/>
            <person name="Pitluck S."/>
            <person name="Peters L."/>
            <person name="Kyrpides N."/>
            <person name="Mavromatis K."/>
            <person name="Ivanova N."/>
            <person name="Ovchinnikova G."/>
            <person name="Pagani I."/>
            <person name="Lu M."/>
            <person name="Detter J.C."/>
            <person name="Tapia R."/>
            <person name="Han C."/>
            <person name="Land M."/>
            <person name="Hauser L."/>
            <person name="Markowitz V."/>
            <person name="Cheng J.-F."/>
            <person name="Hugenholtz P."/>
            <person name="Woyke T."/>
            <person name="Wu D."/>
            <person name="Gronow S."/>
            <person name="Wellnitz S."/>
            <person name="Brambilla E."/>
            <person name="Klenk H.-P."/>
            <person name="Eisen J.A."/>
        </authorList>
    </citation>
    <scope>NUCLEOTIDE SEQUENCE [LARGE SCALE GENOMIC DNA]</scope>
    <source>
        <strain evidence="3">ATCC 25260 / DSM 20707 / VPI 4198</strain>
    </source>
</reference>
<keyword evidence="1" id="KW-1133">Transmembrane helix</keyword>
<dbReference type="PANTHER" id="PTHR35867:SF1">
    <property type="entry name" value="PROTEIN RSEC"/>
    <property type="match status" value="1"/>
</dbReference>
<dbReference type="AlphaFoldDB" id="F4KJN3"/>
<dbReference type="eggNOG" id="COG3086">
    <property type="taxonomic scope" value="Bacteria"/>
</dbReference>
<dbReference type="STRING" id="879243.Poras_0660"/>
<dbReference type="OrthoDB" id="1120636at2"/>
<keyword evidence="3" id="KW-1185">Reference proteome</keyword>
<organism evidence="2 3">
    <name type="scientific">Porphyromonas asaccharolytica (strain ATCC 25260 / DSM 20707 / BCRC 10618 / CCUG 7834 / JCM 6326 / LMG 13178 / VPI 4198 / B440)</name>
    <name type="common">Bacteroides asaccharolyticus</name>
    <dbReference type="NCBI Taxonomy" id="879243"/>
    <lineage>
        <taxon>Bacteria</taxon>
        <taxon>Pseudomonadati</taxon>
        <taxon>Bacteroidota</taxon>
        <taxon>Bacteroidia</taxon>
        <taxon>Bacteroidales</taxon>
        <taxon>Porphyromonadaceae</taxon>
        <taxon>Porphyromonas</taxon>
    </lineage>
</organism>
<dbReference type="RefSeq" id="WP_013760168.1">
    <property type="nucleotide sequence ID" value="NC_015501.1"/>
</dbReference>
<keyword evidence="1" id="KW-0472">Membrane</keyword>
<name>F4KJN3_PORAD</name>
<evidence type="ECO:0000313" key="3">
    <source>
        <dbReference type="Proteomes" id="UP000006545"/>
    </source>
</evidence>
<proteinExistence type="predicted"/>
<feature type="transmembrane region" description="Helical" evidence="1">
    <location>
        <begin position="78"/>
        <end position="99"/>
    </location>
</feature>
<dbReference type="PANTHER" id="PTHR35867">
    <property type="entry name" value="PROTEIN RSEC"/>
    <property type="match status" value="1"/>
</dbReference>
<dbReference type="KEGG" id="pah:Poras_0660"/>
<keyword evidence="1" id="KW-0812">Transmembrane</keyword>
<dbReference type="InterPro" id="IPR007359">
    <property type="entry name" value="SigmaE_reg_RseC_MucC"/>
</dbReference>
<protein>
    <submittedName>
        <fullName evidence="2">Positive regulator of sigma(E) RseC/MucC</fullName>
    </submittedName>
</protein>
<dbReference type="EMBL" id="CP002689">
    <property type="protein sequence ID" value="AEE12610.1"/>
    <property type="molecule type" value="Genomic_DNA"/>
</dbReference>
<evidence type="ECO:0000313" key="2">
    <source>
        <dbReference type="EMBL" id="AEE12610.1"/>
    </source>
</evidence>
<feature type="transmembrane region" description="Helical" evidence="1">
    <location>
        <begin position="105"/>
        <end position="125"/>
    </location>
</feature>
<dbReference type="HOGENOM" id="CLU_125969_0_0_10"/>
<gene>
    <name evidence="2" type="ordered locus">Poras_0660</name>
</gene>
<evidence type="ECO:0000256" key="1">
    <source>
        <dbReference type="SAM" id="Phobius"/>
    </source>
</evidence>